<dbReference type="InterPro" id="IPR013527">
    <property type="entry name" value="YicC-like_N"/>
</dbReference>
<keyword evidence="3" id="KW-0255">Endonuclease</keyword>
<evidence type="ECO:0000256" key="5">
    <source>
        <dbReference type="ARBA" id="ARBA00035648"/>
    </source>
</evidence>
<comment type="similarity">
    <text evidence="5">Belongs to the YicC/YloC family.</text>
</comment>
<evidence type="ECO:0000256" key="3">
    <source>
        <dbReference type="ARBA" id="ARBA00022759"/>
    </source>
</evidence>
<evidence type="ECO:0000313" key="8">
    <source>
        <dbReference type="EMBL" id="RCK80009.1"/>
    </source>
</evidence>
<evidence type="ECO:0000256" key="1">
    <source>
        <dbReference type="ARBA" id="ARBA00001968"/>
    </source>
</evidence>
<dbReference type="GO" id="GO:0016787">
    <property type="term" value="F:hydrolase activity"/>
    <property type="evidence" value="ECO:0007669"/>
    <property type="project" value="UniProtKB-KW"/>
</dbReference>
<dbReference type="Pfam" id="PF03755">
    <property type="entry name" value="YicC-like_N"/>
    <property type="match status" value="1"/>
</dbReference>
<keyword evidence="4" id="KW-0378">Hydrolase</keyword>
<protein>
    <submittedName>
        <fullName evidence="8">YicC family protein</fullName>
    </submittedName>
</protein>
<dbReference type="Proteomes" id="UP000252355">
    <property type="component" value="Unassembled WGS sequence"/>
</dbReference>
<evidence type="ECO:0000313" key="9">
    <source>
        <dbReference type="Proteomes" id="UP000252355"/>
    </source>
</evidence>
<name>A0A367ZQJ1_9BACT</name>
<dbReference type="PANTHER" id="PTHR30636:SF3">
    <property type="entry name" value="UPF0701 PROTEIN YICC"/>
    <property type="match status" value="1"/>
</dbReference>
<dbReference type="InterPro" id="IPR013551">
    <property type="entry name" value="YicC-like_C"/>
</dbReference>
<proteinExistence type="inferred from homology"/>
<keyword evidence="2" id="KW-0540">Nuclease</keyword>
<dbReference type="NCBIfam" id="TIGR00255">
    <property type="entry name" value="YicC/YloC family endoribonuclease"/>
    <property type="match status" value="1"/>
</dbReference>
<dbReference type="Pfam" id="PF08340">
    <property type="entry name" value="YicC-like_C"/>
    <property type="match status" value="1"/>
</dbReference>
<evidence type="ECO:0000259" key="6">
    <source>
        <dbReference type="Pfam" id="PF03755"/>
    </source>
</evidence>
<dbReference type="InterPro" id="IPR005229">
    <property type="entry name" value="YicC/YloC-like"/>
</dbReference>
<accession>A0A367ZQJ1</accession>
<feature type="domain" description="Endoribonuclease YicC-like C-terminal" evidence="7">
    <location>
        <begin position="172"/>
        <end position="291"/>
    </location>
</feature>
<gene>
    <name evidence="8" type="ORF">OZSIB_3878</name>
</gene>
<dbReference type="PANTHER" id="PTHR30636">
    <property type="entry name" value="UPF0701 PROTEIN YICC"/>
    <property type="match status" value="1"/>
</dbReference>
<dbReference type="GO" id="GO:0004521">
    <property type="term" value="F:RNA endonuclease activity"/>
    <property type="evidence" value="ECO:0007669"/>
    <property type="project" value="InterPro"/>
</dbReference>
<feature type="domain" description="Endoribonuclease YicC-like N-terminal" evidence="6">
    <location>
        <begin position="2"/>
        <end position="155"/>
    </location>
</feature>
<evidence type="ECO:0000256" key="2">
    <source>
        <dbReference type="ARBA" id="ARBA00022722"/>
    </source>
</evidence>
<comment type="cofactor">
    <cofactor evidence="1">
        <name>a divalent metal cation</name>
        <dbReference type="ChEBI" id="CHEBI:60240"/>
    </cofactor>
</comment>
<dbReference type="AlphaFoldDB" id="A0A367ZQJ1"/>
<comment type="caution">
    <text evidence="8">The sequence shown here is derived from an EMBL/GenBank/DDBJ whole genome shotgun (WGS) entry which is preliminary data.</text>
</comment>
<evidence type="ECO:0000259" key="7">
    <source>
        <dbReference type="Pfam" id="PF08340"/>
    </source>
</evidence>
<dbReference type="EMBL" id="QOQW01000009">
    <property type="protein sequence ID" value="RCK80009.1"/>
    <property type="molecule type" value="Genomic_DNA"/>
</dbReference>
<sequence>MIASLTGFGRAELTDAQGRVAVEIKSVNNRFLQIDLHLPYGFNWAEGQLRNLLHERISRGKVNLHLEVVDYAPSARLIVNRSFLQSVIQLHHELEKETGRQLPLNLDGCLALSGAVKMDTDRPDAERLWARIQPVVEQAVAAFVDSRLREGANMAADLRERRARLAAQIQVIEERLPAFKQEFMTRFAARIKELAGVAGVDENRIAVETAIWADRSDISEEITRLKSHLQELEKALQSKQPIGRRLDFLAQELHREANTISNKIGDLLILQQILDIKCEIEKIREQVQNIE</sequence>
<organism evidence="8 9">
    <name type="scientific">Candidatus Ozemobacter sibiricus</name>
    <dbReference type="NCBI Taxonomy" id="2268124"/>
    <lineage>
        <taxon>Bacteria</taxon>
        <taxon>Candidatus Ozemobacteria</taxon>
        <taxon>Candidatus Ozemobacterales</taxon>
        <taxon>Candidatus Ozemobacteraceae</taxon>
        <taxon>Candidatus Ozemobacter</taxon>
    </lineage>
</organism>
<reference evidence="8 9" key="1">
    <citation type="submission" date="2018-05" db="EMBL/GenBank/DDBJ databases">
        <title>A metagenomic window into the 2 km-deep terrestrial subsurface aquifer revealed taxonomically and functionally diverse microbial community comprising novel uncultured bacterial lineages.</title>
        <authorList>
            <person name="Kadnikov V.V."/>
            <person name="Mardanov A.V."/>
            <person name="Beletsky A.V."/>
            <person name="Banks D."/>
            <person name="Pimenov N.V."/>
            <person name="Frank Y.A."/>
            <person name="Karnachuk O.V."/>
            <person name="Ravin N.V."/>
        </authorList>
    </citation>
    <scope>NUCLEOTIDE SEQUENCE [LARGE SCALE GENOMIC DNA]</scope>
    <source>
        <strain evidence="8">BY5</strain>
    </source>
</reference>
<evidence type="ECO:0000256" key="4">
    <source>
        <dbReference type="ARBA" id="ARBA00022801"/>
    </source>
</evidence>